<name>A0A5C4S722_CHLTI</name>
<sequence>MSSIITLTLPGDPLFTEVARQTTTSVASLLTGENHSASDETQFVHDFELAVSEAFTNSVKYAGEHDTPPTVTLSFELEKRRLTVSLLDANGPFSIETPAPDIESYPENGYGLWIIRKVMDSVTYRREGNSNIISMSKTL</sequence>
<protein>
    <submittedName>
        <fullName evidence="3">ATP-binding protein</fullName>
    </submittedName>
</protein>
<reference evidence="3 4" key="1">
    <citation type="submission" date="2019-05" db="EMBL/GenBank/DDBJ databases">
        <title>Draft Whole-Genome sequence of the green sulfur bacterium Chlorobaculum thiosulfatiphilum DSM 249.</title>
        <authorList>
            <person name="Meyer T.E."/>
            <person name="Kyndt J.A."/>
        </authorList>
    </citation>
    <scope>NUCLEOTIDE SEQUENCE [LARGE SCALE GENOMIC DNA]</scope>
    <source>
        <strain evidence="3 4">DSM 249</strain>
    </source>
</reference>
<dbReference type="InterPro" id="IPR003594">
    <property type="entry name" value="HATPase_dom"/>
</dbReference>
<evidence type="ECO:0000259" key="2">
    <source>
        <dbReference type="Pfam" id="PF13581"/>
    </source>
</evidence>
<dbReference type="InterPro" id="IPR050267">
    <property type="entry name" value="Anti-sigma-factor_SerPK"/>
</dbReference>
<dbReference type="GO" id="GO:0005524">
    <property type="term" value="F:ATP binding"/>
    <property type="evidence" value="ECO:0007669"/>
    <property type="project" value="UniProtKB-KW"/>
</dbReference>
<dbReference type="InterPro" id="IPR036890">
    <property type="entry name" value="HATPase_C_sf"/>
</dbReference>
<dbReference type="PANTHER" id="PTHR35526">
    <property type="entry name" value="ANTI-SIGMA-F FACTOR RSBW-RELATED"/>
    <property type="match status" value="1"/>
</dbReference>
<keyword evidence="1" id="KW-0418">Kinase</keyword>
<dbReference type="Proteomes" id="UP000308271">
    <property type="component" value="Unassembled WGS sequence"/>
</dbReference>
<gene>
    <name evidence="3" type="ORF">FGF66_05030</name>
</gene>
<keyword evidence="1" id="KW-0723">Serine/threonine-protein kinase</keyword>
<dbReference type="EMBL" id="VDCH01000007">
    <property type="protein sequence ID" value="TNJ39294.1"/>
    <property type="molecule type" value="Genomic_DNA"/>
</dbReference>
<dbReference type="RefSeq" id="WP_139456602.1">
    <property type="nucleotide sequence ID" value="NZ_VDCH01000007.1"/>
</dbReference>
<dbReference type="Pfam" id="PF13581">
    <property type="entry name" value="HATPase_c_2"/>
    <property type="match status" value="1"/>
</dbReference>
<evidence type="ECO:0000313" key="3">
    <source>
        <dbReference type="EMBL" id="TNJ39294.1"/>
    </source>
</evidence>
<evidence type="ECO:0000256" key="1">
    <source>
        <dbReference type="ARBA" id="ARBA00022527"/>
    </source>
</evidence>
<dbReference type="OrthoDB" id="9792240at2"/>
<organism evidence="3 4">
    <name type="scientific">Chlorobaculum thiosulfatiphilum</name>
    <name type="common">Chlorobium limicola f.sp. thiosulfatophilum</name>
    <dbReference type="NCBI Taxonomy" id="115852"/>
    <lineage>
        <taxon>Bacteria</taxon>
        <taxon>Pseudomonadati</taxon>
        <taxon>Chlorobiota</taxon>
        <taxon>Chlorobiia</taxon>
        <taxon>Chlorobiales</taxon>
        <taxon>Chlorobiaceae</taxon>
        <taxon>Chlorobaculum</taxon>
    </lineage>
</organism>
<feature type="domain" description="Histidine kinase/HSP90-like ATPase" evidence="2">
    <location>
        <begin position="41"/>
        <end position="137"/>
    </location>
</feature>
<keyword evidence="3" id="KW-0067">ATP-binding</keyword>
<evidence type="ECO:0000313" key="4">
    <source>
        <dbReference type="Proteomes" id="UP000308271"/>
    </source>
</evidence>
<keyword evidence="1" id="KW-0808">Transferase</keyword>
<dbReference type="SUPFAM" id="SSF55874">
    <property type="entry name" value="ATPase domain of HSP90 chaperone/DNA topoisomerase II/histidine kinase"/>
    <property type="match status" value="1"/>
</dbReference>
<keyword evidence="4" id="KW-1185">Reference proteome</keyword>
<dbReference type="AlphaFoldDB" id="A0A5C4S722"/>
<dbReference type="PANTHER" id="PTHR35526:SF3">
    <property type="entry name" value="ANTI-SIGMA-F FACTOR RSBW"/>
    <property type="match status" value="1"/>
</dbReference>
<dbReference type="Gene3D" id="3.30.565.10">
    <property type="entry name" value="Histidine kinase-like ATPase, C-terminal domain"/>
    <property type="match status" value="1"/>
</dbReference>
<dbReference type="CDD" id="cd16936">
    <property type="entry name" value="HATPase_RsbW-like"/>
    <property type="match status" value="1"/>
</dbReference>
<accession>A0A5C4S722</accession>
<proteinExistence type="predicted"/>
<keyword evidence="3" id="KW-0547">Nucleotide-binding</keyword>
<dbReference type="GO" id="GO:0004674">
    <property type="term" value="F:protein serine/threonine kinase activity"/>
    <property type="evidence" value="ECO:0007669"/>
    <property type="project" value="UniProtKB-KW"/>
</dbReference>
<comment type="caution">
    <text evidence="3">The sequence shown here is derived from an EMBL/GenBank/DDBJ whole genome shotgun (WGS) entry which is preliminary data.</text>
</comment>